<dbReference type="SUPFAM" id="SSF48403">
    <property type="entry name" value="Ankyrin repeat"/>
    <property type="match status" value="1"/>
</dbReference>
<evidence type="ECO:0000313" key="2">
    <source>
        <dbReference type="Proteomes" id="UP000663881"/>
    </source>
</evidence>
<reference evidence="1" key="1">
    <citation type="submission" date="2021-02" db="EMBL/GenBank/DDBJ databases">
        <authorList>
            <person name="Nowell W R."/>
        </authorList>
    </citation>
    <scope>NUCLEOTIDE SEQUENCE</scope>
</reference>
<dbReference type="InterPro" id="IPR036770">
    <property type="entry name" value="Ankyrin_rpt-contain_sf"/>
</dbReference>
<gene>
    <name evidence="1" type="ORF">OKA104_LOCUS53040</name>
</gene>
<sequence>KDGHAKLDKRGPRNTTALHESCLLGSDGIESLRILIKHGGDVTWVNDKKESVVDLAAKQNCPELLQVISSNRGQQMLNRQIKNYYDDDDARINTTNGYRASERS</sequence>
<feature type="non-terminal residue" evidence="1">
    <location>
        <position position="104"/>
    </location>
</feature>
<accession>A0A820QYC0</accession>
<name>A0A820QYC0_9BILA</name>
<comment type="caution">
    <text evidence="1">The sequence shown here is derived from an EMBL/GenBank/DDBJ whole genome shotgun (WGS) entry which is preliminary data.</text>
</comment>
<evidence type="ECO:0000313" key="1">
    <source>
        <dbReference type="EMBL" id="CAF4430326.1"/>
    </source>
</evidence>
<organism evidence="1 2">
    <name type="scientific">Adineta steineri</name>
    <dbReference type="NCBI Taxonomy" id="433720"/>
    <lineage>
        <taxon>Eukaryota</taxon>
        <taxon>Metazoa</taxon>
        <taxon>Spiralia</taxon>
        <taxon>Gnathifera</taxon>
        <taxon>Rotifera</taxon>
        <taxon>Eurotatoria</taxon>
        <taxon>Bdelloidea</taxon>
        <taxon>Adinetida</taxon>
        <taxon>Adinetidae</taxon>
        <taxon>Adineta</taxon>
    </lineage>
</organism>
<dbReference type="EMBL" id="CAJOAY010032121">
    <property type="protein sequence ID" value="CAF4430326.1"/>
    <property type="molecule type" value="Genomic_DNA"/>
</dbReference>
<protein>
    <submittedName>
        <fullName evidence="1">Uncharacterized protein</fullName>
    </submittedName>
</protein>
<proteinExistence type="predicted"/>
<dbReference type="Proteomes" id="UP000663881">
    <property type="component" value="Unassembled WGS sequence"/>
</dbReference>
<dbReference type="Gene3D" id="1.25.40.20">
    <property type="entry name" value="Ankyrin repeat-containing domain"/>
    <property type="match status" value="1"/>
</dbReference>
<dbReference type="AlphaFoldDB" id="A0A820QYC0"/>